<dbReference type="NCBIfam" id="NF005753">
    <property type="entry name" value="PRK07577.1"/>
    <property type="match status" value="1"/>
</dbReference>
<accession>A0ABP9Q164</accession>
<evidence type="ECO:0000256" key="1">
    <source>
        <dbReference type="ARBA" id="ARBA00006484"/>
    </source>
</evidence>
<dbReference type="Gene3D" id="3.40.50.720">
    <property type="entry name" value="NAD(P)-binding Rossmann-like Domain"/>
    <property type="match status" value="1"/>
</dbReference>
<evidence type="ECO:0000313" key="2">
    <source>
        <dbReference type="EMBL" id="GAA5152429.1"/>
    </source>
</evidence>
<dbReference type="PRINTS" id="PR00081">
    <property type="entry name" value="GDHRDH"/>
</dbReference>
<sequence>MTPRRVLITGASRGIGLAVAENLARQGHRPIGLARNSIDAFPGEFHEVDLSDQAATDTALRAVLSEGPVDAVVNNVGLVRPAYVHEVELDDLHAVYDLTVRVAVQVVQATLPAMTARGWGRIVNITSLVTVGKPERTAYGAAKAALDFCTRAWAGELATTGVTVNSVAPGPTETELFRAGNPVGSPSEQRYLAGIPSGRLGRPEDIAAAVCFLLSQEAGHITGQILRVDGGASTG</sequence>
<evidence type="ECO:0000313" key="3">
    <source>
        <dbReference type="Proteomes" id="UP001500192"/>
    </source>
</evidence>
<dbReference type="Pfam" id="PF13561">
    <property type="entry name" value="adh_short_C2"/>
    <property type="match status" value="1"/>
</dbReference>
<dbReference type="RefSeq" id="WP_346051715.1">
    <property type="nucleotide sequence ID" value="NZ_BAABIB010000011.1"/>
</dbReference>
<dbReference type="SUPFAM" id="SSF51735">
    <property type="entry name" value="NAD(P)-binding Rossmann-fold domains"/>
    <property type="match status" value="1"/>
</dbReference>
<dbReference type="InterPro" id="IPR050259">
    <property type="entry name" value="SDR"/>
</dbReference>
<comment type="similarity">
    <text evidence="1">Belongs to the short-chain dehydrogenases/reductases (SDR) family.</text>
</comment>
<proteinExistence type="inferred from homology"/>
<gene>
    <name evidence="2" type="ORF">GCM10023214_04350</name>
</gene>
<protein>
    <submittedName>
        <fullName evidence="2">SDR family oxidoreductase</fullName>
    </submittedName>
</protein>
<reference evidence="3" key="1">
    <citation type="journal article" date="2019" name="Int. J. Syst. Evol. Microbiol.">
        <title>The Global Catalogue of Microorganisms (GCM) 10K type strain sequencing project: providing services to taxonomists for standard genome sequencing and annotation.</title>
        <authorList>
            <consortium name="The Broad Institute Genomics Platform"/>
            <consortium name="The Broad Institute Genome Sequencing Center for Infectious Disease"/>
            <person name="Wu L."/>
            <person name="Ma J."/>
        </authorList>
    </citation>
    <scope>NUCLEOTIDE SEQUENCE [LARGE SCALE GENOMIC DNA]</scope>
    <source>
        <strain evidence="3">JCM 18054</strain>
    </source>
</reference>
<dbReference type="PANTHER" id="PTHR42879">
    <property type="entry name" value="3-OXOACYL-(ACYL-CARRIER-PROTEIN) REDUCTASE"/>
    <property type="match status" value="1"/>
</dbReference>
<organism evidence="2 3">
    <name type="scientific">Amycolatopsis dongchuanensis</name>
    <dbReference type="NCBI Taxonomy" id="1070866"/>
    <lineage>
        <taxon>Bacteria</taxon>
        <taxon>Bacillati</taxon>
        <taxon>Actinomycetota</taxon>
        <taxon>Actinomycetes</taxon>
        <taxon>Pseudonocardiales</taxon>
        <taxon>Pseudonocardiaceae</taxon>
        <taxon>Amycolatopsis</taxon>
    </lineage>
</organism>
<dbReference type="InterPro" id="IPR036291">
    <property type="entry name" value="NAD(P)-bd_dom_sf"/>
</dbReference>
<name>A0ABP9Q164_9PSEU</name>
<dbReference type="CDD" id="cd05233">
    <property type="entry name" value="SDR_c"/>
    <property type="match status" value="1"/>
</dbReference>
<dbReference type="Proteomes" id="UP001500192">
    <property type="component" value="Unassembled WGS sequence"/>
</dbReference>
<keyword evidence="3" id="KW-1185">Reference proteome</keyword>
<dbReference type="PRINTS" id="PR00080">
    <property type="entry name" value="SDRFAMILY"/>
</dbReference>
<dbReference type="InterPro" id="IPR002347">
    <property type="entry name" value="SDR_fam"/>
</dbReference>
<dbReference type="EMBL" id="BAABIB010000011">
    <property type="protein sequence ID" value="GAA5152429.1"/>
    <property type="molecule type" value="Genomic_DNA"/>
</dbReference>
<comment type="caution">
    <text evidence="2">The sequence shown here is derived from an EMBL/GenBank/DDBJ whole genome shotgun (WGS) entry which is preliminary data.</text>
</comment>